<proteinExistence type="inferred from homology"/>
<dbReference type="OrthoDB" id="2019149at2759"/>
<dbReference type="EMBL" id="CM035415">
    <property type="protein sequence ID" value="KAH7427958.1"/>
    <property type="molecule type" value="Genomic_DNA"/>
</dbReference>
<keyword evidence="15" id="KW-1185">Reference proteome</keyword>
<accession>A0A8T2U022</accession>
<dbReference type="InterPro" id="IPR000070">
    <property type="entry name" value="Pectinesterase_cat"/>
</dbReference>
<dbReference type="InterPro" id="IPR012334">
    <property type="entry name" value="Pectin_lyas_fold"/>
</dbReference>
<evidence type="ECO:0000256" key="11">
    <source>
        <dbReference type="PROSITE-ProRule" id="PRU10040"/>
    </source>
</evidence>
<keyword evidence="7" id="KW-0732">Signal</keyword>
<evidence type="ECO:0000313" key="14">
    <source>
        <dbReference type="EMBL" id="KAH7427958.1"/>
    </source>
</evidence>
<gene>
    <name evidence="14" type="ORF">KP509_10G069000</name>
</gene>
<dbReference type="InterPro" id="IPR033131">
    <property type="entry name" value="Pectinesterase_Asp_AS"/>
</dbReference>
<evidence type="ECO:0000256" key="5">
    <source>
        <dbReference type="ARBA" id="ARBA00013229"/>
    </source>
</evidence>
<evidence type="ECO:0000256" key="10">
    <source>
        <dbReference type="ARBA" id="ARBA00047928"/>
    </source>
</evidence>
<dbReference type="OMA" id="MEWISVY"/>
<evidence type="ECO:0000256" key="9">
    <source>
        <dbReference type="ARBA" id="ARBA00023085"/>
    </source>
</evidence>
<dbReference type="Proteomes" id="UP000825935">
    <property type="component" value="Chromosome 10"/>
</dbReference>
<evidence type="ECO:0000256" key="1">
    <source>
        <dbReference type="ARBA" id="ARBA00004196"/>
    </source>
</evidence>
<dbReference type="FunFam" id="2.160.20.10:FF:000008">
    <property type="entry name" value="Pectinesterase"/>
    <property type="match status" value="1"/>
</dbReference>
<feature type="domain" description="Pectinesterase catalytic" evidence="13">
    <location>
        <begin position="100"/>
        <end position="390"/>
    </location>
</feature>
<dbReference type="Pfam" id="PF01095">
    <property type="entry name" value="Pectinesterase"/>
    <property type="match status" value="1"/>
</dbReference>
<evidence type="ECO:0000256" key="8">
    <source>
        <dbReference type="ARBA" id="ARBA00022801"/>
    </source>
</evidence>
<dbReference type="GO" id="GO:0042545">
    <property type="term" value="P:cell wall modification"/>
    <property type="evidence" value="ECO:0007669"/>
    <property type="project" value="UniProtKB-UniRule"/>
</dbReference>
<evidence type="ECO:0000256" key="3">
    <source>
        <dbReference type="ARBA" id="ARBA00005184"/>
    </source>
</evidence>
<protein>
    <recommendedName>
        <fullName evidence="5 12">Pectinesterase</fullName>
        <ecNumber evidence="5 12">3.1.1.11</ecNumber>
    </recommendedName>
</protein>
<reference evidence="14" key="1">
    <citation type="submission" date="2021-08" db="EMBL/GenBank/DDBJ databases">
        <title>WGS assembly of Ceratopteris richardii.</title>
        <authorList>
            <person name="Marchant D.B."/>
            <person name="Chen G."/>
            <person name="Jenkins J."/>
            <person name="Shu S."/>
            <person name="Leebens-Mack J."/>
            <person name="Grimwood J."/>
            <person name="Schmutz J."/>
            <person name="Soltis P."/>
            <person name="Soltis D."/>
            <person name="Chen Z.-H."/>
        </authorList>
    </citation>
    <scope>NUCLEOTIDE SEQUENCE</scope>
    <source>
        <strain evidence="14">Whitten #5841</strain>
        <tissue evidence="14">Leaf</tissue>
    </source>
</reference>
<evidence type="ECO:0000256" key="7">
    <source>
        <dbReference type="ARBA" id="ARBA00022729"/>
    </source>
</evidence>
<evidence type="ECO:0000256" key="4">
    <source>
        <dbReference type="ARBA" id="ARBA00008891"/>
    </source>
</evidence>
<name>A0A8T2U022_CERRI</name>
<dbReference type="InterPro" id="IPR011050">
    <property type="entry name" value="Pectin_lyase_fold/virulence"/>
</dbReference>
<dbReference type="PANTHER" id="PTHR31321">
    <property type="entry name" value="ACYL-COA THIOESTER HYDROLASE YBHC-RELATED"/>
    <property type="match status" value="1"/>
</dbReference>
<evidence type="ECO:0000313" key="15">
    <source>
        <dbReference type="Proteomes" id="UP000825935"/>
    </source>
</evidence>
<feature type="active site" evidence="11">
    <location>
        <position position="258"/>
    </location>
</feature>
<comment type="caution">
    <text evidence="14">The sequence shown here is derived from an EMBL/GenBank/DDBJ whole genome shotgun (WGS) entry which is preliminary data.</text>
</comment>
<dbReference type="GO" id="GO:0045490">
    <property type="term" value="P:pectin catabolic process"/>
    <property type="evidence" value="ECO:0007669"/>
    <property type="project" value="UniProtKB-UniRule"/>
</dbReference>
<dbReference type="PANTHER" id="PTHR31321:SF112">
    <property type="entry name" value="PECTINESTERASE"/>
    <property type="match status" value="1"/>
</dbReference>
<comment type="subcellular location">
    <subcellularLocation>
        <location evidence="1">Cell envelope</location>
    </subcellularLocation>
    <subcellularLocation>
        <location evidence="2">Secreted</location>
    </subcellularLocation>
</comment>
<organism evidence="14 15">
    <name type="scientific">Ceratopteris richardii</name>
    <name type="common">Triangle waterfern</name>
    <dbReference type="NCBI Taxonomy" id="49495"/>
    <lineage>
        <taxon>Eukaryota</taxon>
        <taxon>Viridiplantae</taxon>
        <taxon>Streptophyta</taxon>
        <taxon>Embryophyta</taxon>
        <taxon>Tracheophyta</taxon>
        <taxon>Polypodiopsida</taxon>
        <taxon>Polypodiidae</taxon>
        <taxon>Polypodiales</taxon>
        <taxon>Pteridineae</taxon>
        <taxon>Pteridaceae</taxon>
        <taxon>Parkerioideae</taxon>
        <taxon>Ceratopteris</taxon>
    </lineage>
</organism>
<evidence type="ECO:0000259" key="13">
    <source>
        <dbReference type="Pfam" id="PF01095"/>
    </source>
</evidence>
<dbReference type="EC" id="3.1.1.11" evidence="5 12"/>
<dbReference type="Gene3D" id="2.160.20.10">
    <property type="entry name" value="Single-stranded right-handed beta-helix, Pectin lyase-like"/>
    <property type="match status" value="1"/>
</dbReference>
<dbReference type="AlphaFoldDB" id="A0A8T2U022"/>
<dbReference type="SUPFAM" id="SSF51126">
    <property type="entry name" value="Pectin lyase-like"/>
    <property type="match status" value="1"/>
</dbReference>
<evidence type="ECO:0000256" key="12">
    <source>
        <dbReference type="RuleBase" id="RU000589"/>
    </source>
</evidence>
<sequence length="396" mass="43960">MAMYMKFVQSLCILLAMMIAVTVGLLNGHFAMWFAQAAIMNSTSSRIRRIGGNGELSDIGEDELIEQQMMQWVEYMGTRNHSASQVANKVFMPFSFLVVDTNGGNGHFTSIQQAVDSLEVLSARRVIILINPGTYREKLKIPWNKPYITLQGTGATSLCVIEWDDTADKVASDGQRLGTFNTATVTIDAPYFVARNLTFKNTASPPTSGSRNKQASAVRVSGDASTFVGCQFLGSQDTLYDHKGRHFFQDCYIEGSVDFIFGDGLSLYRNSHLHAVSANYEALTAQSRSSPLEQSGFSFVNCKVTGSGLLYLGRAWGTFSRVVYAYTYMDNIIVPEGWNDWGDSNRERTVYYAEYKCYGPGANPQGRVAWSHQLSDQEAQPFLGLNFVDGYEWIGL</sequence>
<comment type="similarity">
    <text evidence="4">Belongs to the pectinesterase family.</text>
</comment>
<comment type="catalytic activity">
    <reaction evidence="10 12">
        <text>[(1-&gt;4)-alpha-D-galacturonosyl methyl ester](n) + n H2O = [(1-&gt;4)-alpha-D-galacturonosyl](n) + n methanol + n H(+)</text>
        <dbReference type="Rhea" id="RHEA:22380"/>
        <dbReference type="Rhea" id="RHEA-COMP:14570"/>
        <dbReference type="Rhea" id="RHEA-COMP:14573"/>
        <dbReference type="ChEBI" id="CHEBI:15377"/>
        <dbReference type="ChEBI" id="CHEBI:15378"/>
        <dbReference type="ChEBI" id="CHEBI:17790"/>
        <dbReference type="ChEBI" id="CHEBI:140522"/>
        <dbReference type="ChEBI" id="CHEBI:140523"/>
        <dbReference type="EC" id="3.1.1.11"/>
    </reaction>
</comment>
<keyword evidence="8 12" id="KW-0378">Hydrolase</keyword>
<dbReference type="GO" id="GO:0005576">
    <property type="term" value="C:extracellular region"/>
    <property type="evidence" value="ECO:0007669"/>
    <property type="project" value="UniProtKB-SubCell"/>
</dbReference>
<evidence type="ECO:0000256" key="2">
    <source>
        <dbReference type="ARBA" id="ARBA00004613"/>
    </source>
</evidence>
<evidence type="ECO:0000256" key="6">
    <source>
        <dbReference type="ARBA" id="ARBA00022525"/>
    </source>
</evidence>
<dbReference type="PROSITE" id="PS00503">
    <property type="entry name" value="PECTINESTERASE_2"/>
    <property type="match status" value="1"/>
</dbReference>
<comment type="pathway">
    <text evidence="3 12">Glycan metabolism; pectin degradation; 2-dehydro-3-deoxy-D-gluconate from pectin: step 1/5.</text>
</comment>
<keyword evidence="9 12" id="KW-0063">Aspartyl esterase</keyword>
<dbReference type="GO" id="GO:0030599">
    <property type="term" value="F:pectinesterase activity"/>
    <property type="evidence" value="ECO:0007669"/>
    <property type="project" value="UniProtKB-UniRule"/>
</dbReference>
<keyword evidence="6" id="KW-0964">Secreted</keyword>